<evidence type="ECO:0000313" key="9">
    <source>
        <dbReference type="EMBL" id="SUZ50581.1"/>
    </source>
</evidence>
<dbReference type="InterPro" id="IPR006297">
    <property type="entry name" value="EF-4"/>
</dbReference>
<dbReference type="InterPro" id="IPR000640">
    <property type="entry name" value="EFG_V-like"/>
</dbReference>
<dbReference type="GO" id="GO:0043022">
    <property type="term" value="F:ribosome binding"/>
    <property type="evidence" value="ECO:0007669"/>
    <property type="project" value="TreeGrafter"/>
</dbReference>
<dbReference type="PANTHER" id="PTHR43512">
    <property type="entry name" value="TRANSLATION FACTOR GUF1-RELATED"/>
    <property type="match status" value="1"/>
</dbReference>
<evidence type="ECO:0000256" key="6">
    <source>
        <dbReference type="ARBA" id="ARBA00023134"/>
    </source>
</evidence>
<dbReference type="FunFam" id="3.30.70.240:FF:000007">
    <property type="entry name" value="Translation factor GUF1, mitochondrial"/>
    <property type="match status" value="1"/>
</dbReference>
<dbReference type="Pfam" id="PF00679">
    <property type="entry name" value="EFG_C"/>
    <property type="match status" value="1"/>
</dbReference>
<dbReference type="FunFam" id="3.30.70.2570:FF:000001">
    <property type="entry name" value="Translation factor GUF1, mitochondrial"/>
    <property type="match status" value="1"/>
</dbReference>
<dbReference type="SUPFAM" id="SSF52540">
    <property type="entry name" value="P-loop containing nucleoside triphosphate hydrolases"/>
    <property type="match status" value="1"/>
</dbReference>
<feature type="domain" description="Tr-type G" evidence="8">
    <location>
        <begin position="1"/>
        <end position="183"/>
    </location>
</feature>
<evidence type="ECO:0000256" key="7">
    <source>
        <dbReference type="ARBA" id="ARBA00023136"/>
    </source>
</evidence>
<dbReference type="InterPro" id="IPR041095">
    <property type="entry name" value="EFG_II"/>
</dbReference>
<keyword evidence="2" id="KW-1003">Cell membrane</keyword>
<dbReference type="Gene3D" id="3.30.70.870">
    <property type="entry name" value="Elongation Factor G (Translational Gtpase), domain 3"/>
    <property type="match status" value="1"/>
</dbReference>
<dbReference type="PROSITE" id="PS00301">
    <property type="entry name" value="G_TR_1"/>
    <property type="match status" value="1"/>
</dbReference>
<dbReference type="Pfam" id="PF06421">
    <property type="entry name" value="LepA_C"/>
    <property type="match status" value="1"/>
</dbReference>
<organism evidence="9">
    <name type="scientific">marine metagenome</name>
    <dbReference type="NCBI Taxonomy" id="408172"/>
    <lineage>
        <taxon>unclassified sequences</taxon>
        <taxon>metagenomes</taxon>
        <taxon>ecological metagenomes</taxon>
    </lineage>
</organism>
<dbReference type="GO" id="GO:0003924">
    <property type="term" value="F:GTPase activity"/>
    <property type="evidence" value="ECO:0007669"/>
    <property type="project" value="InterPro"/>
</dbReference>
<reference evidence="9" key="1">
    <citation type="submission" date="2018-05" db="EMBL/GenBank/DDBJ databases">
        <authorList>
            <person name="Lanie J.A."/>
            <person name="Ng W.-L."/>
            <person name="Kazmierczak K.M."/>
            <person name="Andrzejewski T.M."/>
            <person name="Davidsen T.M."/>
            <person name="Wayne K.J."/>
            <person name="Tettelin H."/>
            <person name="Glass J.I."/>
            <person name="Rusch D."/>
            <person name="Podicherti R."/>
            <person name="Tsui H.-C.T."/>
            <person name="Winkler M.E."/>
        </authorList>
    </citation>
    <scope>NUCLEOTIDE SEQUENCE</scope>
</reference>
<dbReference type="Pfam" id="PF00009">
    <property type="entry name" value="GTP_EFTU"/>
    <property type="match status" value="1"/>
</dbReference>
<keyword evidence="3" id="KW-0547">Nucleotide-binding</keyword>
<dbReference type="NCBIfam" id="TIGR00231">
    <property type="entry name" value="small_GTP"/>
    <property type="match status" value="1"/>
</dbReference>
<comment type="similarity">
    <text evidence="1">Belongs to the TRAFAC class translation factor GTPase superfamily. Classic translation factor GTPase family. LepA subfamily.</text>
</comment>
<gene>
    <name evidence="9" type="ORF">METZ01_LOCUS3435</name>
</gene>
<dbReference type="PANTHER" id="PTHR43512:SF4">
    <property type="entry name" value="TRANSLATION FACTOR GUF1 HOMOLOG, CHLOROPLASTIC"/>
    <property type="match status" value="1"/>
</dbReference>
<dbReference type="GO" id="GO:0005525">
    <property type="term" value="F:GTP binding"/>
    <property type="evidence" value="ECO:0007669"/>
    <property type="project" value="UniProtKB-KW"/>
</dbReference>
<protein>
    <recommendedName>
        <fullName evidence="8">Tr-type G domain-containing protein</fullName>
    </recommendedName>
</protein>
<dbReference type="FunFam" id="3.30.70.870:FF:000004">
    <property type="entry name" value="Translation factor GUF1, mitochondrial"/>
    <property type="match status" value="1"/>
</dbReference>
<dbReference type="Gene3D" id="2.40.30.10">
    <property type="entry name" value="Translation factors"/>
    <property type="match status" value="1"/>
</dbReference>
<evidence type="ECO:0000256" key="2">
    <source>
        <dbReference type="ARBA" id="ARBA00022475"/>
    </source>
</evidence>
<evidence type="ECO:0000259" key="8">
    <source>
        <dbReference type="PROSITE" id="PS51722"/>
    </source>
</evidence>
<dbReference type="InterPro" id="IPR009000">
    <property type="entry name" value="Transl_B-barrel_sf"/>
</dbReference>
<dbReference type="CDD" id="cd16260">
    <property type="entry name" value="EF4_III"/>
    <property type="match status" value="1"/>
</dbReference>
<evidence type="ECO:0000256" key="4">
    <source>
        <dbReference type="ARBA" id="ARBA00022801"/>
    </source>
</evidence>
<dbReference type="InterPro" id="IPR013842">
    <property type="entry name" value="LepA_CTD"/>
</dbReference>
<evidence type="ECO:0000256" key="1">
    <source>
        <dbReference type="ARBA" id="ARBA00005454"/>
    </source>
</evidence>
<dbReference type="NCBIfam" id="TIGR01393">
    <property type="entry name" value="lepA"/>
    <property type="match status" value="1"/>
</dbReference>
<dbReference type="InterPro" id="IPR035647">
    <property type="entry name" value="EFG_III/V"/>
</dbReference>
<dbReference type="CDD" id="cd03709">
    <property type="entry name" value="lepA_C"/>
    <property type="match status" value="1"/>
</dbReference>
<dbReference type="CDD" id="cd03699">
    <property type="entry name" value="EF4_II"/>
    <property type="match status" value="1"/>
</dbReference>
<dbReference type="FunFam" id="2.40.30.10:FF:000015">
    <property type="entry name" value="Translation factor GUF1, mitochondrial"/>
    <property type="match status" value="1"/>
</dbReference>
<keyword evidence="7" id="KW-0472">Membrane</keyword>
<name>A0A381N7H7_9ZZZZ</name>
<dbReference type="InterPro" id="IPR004161">
    <property type="entry name" value="EFTu-like_2"/>
</dbReference>
<dbReference type="GO" id="GO:0045727">
    <property type="term" value="P:positive regulation of translation"/>
    <property type="evidence" value="ECO:0007669"/>
    <property type="project" value="TreeGrafter"/>
</dbReference>
<dbReference type="CDD" id="cd01890">
    <property type="entry name" value="LepA"/>
    <property type="match status" value="1"/>
</dbReference>
<dbReference type="InterPro" id="IPR027417">
    <property type="entry name" value="P-loop_NTPase"/>
</dbReference>
<dbReference type="EMBL" id="UINC01000177">
    <property type="protein sequence ID" value="SUZ50581.1"/>
    <property type="molecule type" value="Genomic_DNA"/>
</dbReference>
<keyword evidence="4" id="KW-0378">Hydrolase</keyword>
<dbReference type="InterPro" id="IPR035654">
    <property type="entry name" value="LepA_IV"/>
</dbReference>
<dbReference type="InterPro" id="IPR000795">
    <property type="entry name" value="T_Tr_GTP-bd_dom"/>
</dbReference>
<dbReference type="SUPFAM" id="SSF54980">
    <property type="entry name" value="EF-G C-terminal domain-like"/>
    <property type="match status" value="2"/>
</dbReference>
<evidence type="ECO:0000256" key="3">
    <source>
        <dbReference type="ARBA" id="ARBA00022741"/>
    </source>
</evidence>
<dbReference type="GO" id="GO:0006412">
    <property type="term" value="P:translation"/>
    <property type="evidence" value="ECO:0007669"/>
    <property type="project" value="UniProtKB-KW"/>
</dbReference>
<dbReference type="PROSITE" id="PS51722">
    <property type="entry name" value="G_TR_2"/>
    <property type="match status" value="1"/>
</dbReference>
<dbReference type="PRINTS" id="PR00315">
    <property type="entry name" value="ELONGATNFCT"/>
</dbReference>
<dbReference type="Gene3D" id="3.30.70.2570">
    <property type="entry name" value="Elongation factor 4, C-terminal domain"/>
    <property type="match status" value="1"/>
</dbReference>
<keyword evidence="5" id="KW-0648">Protein biosynthesis</keyword>
<dbReference type="InterPro" id="IPR005225">
    <property type="entry name" value="Small_GTP-bd"/>
</dbReference>
<dbReference type="Pfam" id="PF03144">
    <property type="entry name" value="GTP_EFTU_D2"/>
    <property type="match status" value="1"/>
</dbReference>
<dbReference type="Gene3D" id="3.40.50.300">
    <property type="entry name" value="P-loop containing nucleotide triphosphate hydrolases"/>
    <property type="match status" value="1"/>
</dbReference>
<keyword evidence="6" id="KW-0342">GTP-binding</keyword>
<sequence length="594" mass="65799">MDIRNFSIIAHIDHGKSTLADRIIELCGGLTDREMSDQVLDTLDLEKERGITIKAQTVNLNYLADNGETYQLNLIDTPGHVDFSYEVSRSLSACEGAILLVDASQGVEAQTLSTCFNAIEEGLNIIPVLNKIDLDQADPERVKKEIQEIIGIDASSAPCISAKEGIGIREVLEKVIKEVPSASINIKSPLQASIIDSWFDNYLGVVSLVKVVNGSLKKGDLIEVHSKKEKHSIDKLGVFTPKRKELDELSSGQVGFVCASIKEIRGAPVGDTIIKYNSNTEQLLGFKEINPQVYAALFPQSADDFESFRDALEKLCINDASLHYEPEHSDALGAGFRCGFLGTLHMEIISERLNREYGVDLITTAPTVAYRILDKEGKEIRIESPSSLPEPNKIEEIREPIAKANILVPEKFIGSVMSLCNERRGRQCSLRYVAGQAELVYDIPLSEIVIDFFDRLKSVSKGYASLDYSLDRYEKGDVIKLDILLNGDRVDALAIIVHRLAAQAKARQLTESLKEVIPRQQFDVAIQAAIGGKIISRQTVKAFRKNVTAKLYGGDVTRKMKLLDKQKAGKKRMKKIGKVEVPQEAFLTVLRVND</sequence>
<proteinExistence type="inferred from homology"/>
<evidence type="ECO:0000256" key="5">
    <source>
        <dbReference type="ARBA" id="ARBA00022917"/>
    </source>
</evidence>
<dbReference type="FunFam" id="3.40.50.300:FF:000078">
    <property type="entry name" value="Elongation factor 4"/>
    <property type="match status" value="1"/>
</dbReference>
<dbReference type="SUPFAM" id="SSF50447">
    <property type="entry name" value="Translation proteins"/>
    <property type="match status" value="1"/>
</dbReference>
<dbReference type="HAMAP" id="MF_00071">
    <property type="entry name" value="LepA"/>
    <property type="match status" value="1"/>
</dbReference>
<dbReference type="Pfam" id="PF14492">
    <property type="entry name" value="EFG_III"/>
    <property type="match status" value="1"/>
</dbReference>
<dbReference type="AlphaFoldDB" id="A0A381N7H7"/>
<dbReference type="InterPro" id="IPR031157">
    <property type="entry name" value="G_TR_CS"/>
</dbReference>
<accession>A0A381N7H7</accession>
<dbReference type="InterPro" id="IPR038363">
    <property type="entry name" value="LepA_C_sf"/>
</dbReference>
<dbReference type="Gene3D" id="3.30.70.240">
    <property type="match status" value="1"/>
</dbReference>